<keyword evidence="4" id="KW-0472">Membrane</keyword>
<keyword evidence="2" id="KW-0378">Hydrolase</keyword>
<feature type="active site" evidence="3">
    <location>
        <position position="186"/>
    </location>
</feature>
<organism evidence="6 7">
    <name type="scientific">Acinetobacter puyangensis</name>
    <dbReference type="NCBI Taxonomy" id="1096779"/>
    <lineage>
        <taxon>Bacteria</taxon>
        <taxon>Pseudomonadati</taxon>
        <taxon>Pseudomonadota</taxon>
        <taxon>Gammaproteobacteria</taxon>
        <taxon>Moraxellales</taxon>
        <taxon>Moraxellaceae</taxon>
        <taxon>Acinetobacter</taxon>
    </lineage>
</organism>
<dbReference type="InterPro" id="IPR049492">
    <property type="entry name" value="BD-FAE-like_dom"/>
</dbReference>
<sequence length="354" mass="39847">MLYDEQTTFKILKHASQILKTTSNKIALSLLFTFCVLTLGCQTLPTTLVAKMMDNQQTQETVAYLKQYAQNHIQQKLKVEENLAYGSTSRQHLDIIYPEKLSTSKLPVVFIVHGGAWVAGNKEGTLPYAKLIADHGFMVVNIEYTLVPQAAFPQQILELNQAVQFVLQQQKQYPIDPDKIFFSGDSAGANIVSSYVAALNSEPLRQKIRFNPALQAKQVRGLILHSGVYDIKTLYHRSTKAGKIVGWGAQSVLAQYSGEKRPSDARLDEMSAYPWLNQNYPPVYLSATEVDLLTTSQSLPFIAKLKALHVPVVSQIYEKNYSEQINHDFNFDMRFNASKTVLDQSIAFLKTYSK</sequence>
<evidence type="ECO:0000256" key="4">
    <source>
        <dbReference type="SAM" id="Phobius"/>
    </source>
</evidence>
<dbReference type="InterPro" id="IPR050300">
    <property type="entry name" value="GDXG_lipolytic_enzyme"/>
</dbReference>
<dbReference type="PANTHER" id="PTHR48081">
    <property type="entry name" value="AB HYDROLASE SUPERFAMILY PROTEIN C4A8.06C"/>
    <property type="match status" value="1"/>
</dbReference>
<accession>A0A240ED85</accession>
<dbReference type="Proteomes" id="UP000219042">
    <property type="component" value="Unassembled WGS sequence"/>
</dbReference>
<proteinExistence type="inferred from homology"/>
<dbReference type="PROSITE" id="PS01174">
    <property type="entry name" value="LIPASE_GDXG_SER"/>
    <property type="match status" value="1"/>
</dbReference>
<evidence type="ECO:0000256" key="3">
    <source>
        <dbReference type="PROSITE-ProRule" id="PRU10038"/>
    </source>
</evidence>
<protein>
    <submittedName>
        <fullName evidence="6">Acetyl esterase/lipase</fullName>
    </submittedName>
</protein>
<dbReference type="EMBL" id="OANT01000013">
    <property type="protein sequence ID" value="SNX46521.1"/>
    <property type="molecule type" value="Genomic_DNA"/>
</dbReference>
<keyword evidence="4" id="KW-0812">Transmembrane</keyword>
<evidence type="ECO:0000313" key="7">
    <source>
        <dbReference type="Proteomes" id="UP000219042"/>
    </source>
</evidence>
<comment type="similarity">
    <text evidence="1">Belongs to the 'GDXG' lipolytic enzyme family.</text>
</comment>
<evidence type="ECO:0000256" key="2">
    <source>
        <dbReference type="ARBA" id="ARBA00022801"/>
    </source>
</evidence>
<name>A0A240ED85_9GAMM</name>
<feature type="domain" description="BD-FAE-like" evidence="5">
    <location>
        <begin position="93"/>
        <end position="300"/>
    </location>
</feature>
<evidence type="ECO:0000259" key="5">
    <source>
        <dbReference type="Pfam" id="PF20434"/>
    </source>
</evidence>
<dbReference type="InterPro" id="IPR033140">
    <property type="entry name" value="Lipase_GDXG_put_SER_AS"/>
</dbReference>
<evidence type="ECO:0000256" key="1">
    <source>
        <dbReference type="ARBA" id="ARBA00010515"/>
    </source>
</evidence>
<dbReference type="Gene3D" id="3.40.50.1820">
    <property type="entry name" value="alpha/beta hydrolase"/>
    <property type="match status" value="1"/>
</dbReference>
<feature type="transmembrane region" description="Helical" evidence="4">
    <location>
        <begin position="26"/>
        <end position="50"/>
    </location>
</feature>
<gene>
    <name evidence="6" type="ORF">SAMN05421731_1136</name>
</gene>
<keyword evidence="4" id="KW-1133">Transmembrane helix</keyword>
<keyword evidence="7" id="KW-1185">Reference proteome</keyword>
<dbReference type="Pfam" id="PF20434">
    <property type="entry name" value="BD-FAE"/>
    <property type="match status" value="1"/>
</dbReference>
<dbReference type="GO" id="GO:0016787">
    <property type="term" value="F:hydrolase activity"/>
    <property type="evidence" value="ECO:0007669"/>
    <property type="project" value="UniProtKB-KW"/>
</dbReference>
<reference evidence="7" key="1">
    <citation type="submission" date="2016-09" db="EMBL/GenBank/DDBJ databases">
        <authorList>
            <person name="Varghese N."/>
            <person name="Submissions S."/>
        </authorList>
    </citation>
    <scope>NUCLEOTIDE SEQUENCE [LARGE SCALE GENOMIC DNA]</scope>
    <source>
        <strain evidence="7">ANC 4466</strain>
    </source>
</reference>
<dbReference type="AlphaFoldDB" id="A0A240ED85"/>
<evidence type="ECO:0000313" key="6">
    <source>
        <dbReference type="EMBL" id="SNX46521.1"/>
    </source>
</evidence>
<dbReference type="SUPFAM" id="SSF53474">
    <property type="entry name" value="alpha/beta-Hydrolases"/>
    <property type="match status" value="1"/>
</dbReference>
<dbReference type="OrthoDB" id="9771666at2"/>
<dbReference type="InterPro" id="IPR029058">
    <property type="entry name" value="AB_hydrolase_fold"/>
</dbReference>